<evidence type="ECO:0000313" key="2">
    <source>
        <dbReference type="EMBL" id="KAJ8439308.1"/>
    </source>
</evidence>
<feature type="coiled-coil region" evidence="1">
    <location>
        <begin position="275"/>
        <end position="405"/>
    </location>
</feature>
<dbReference type="Proteomes" id="UP001153076">
    <property type="component" value="Unassembled WGS sequence"/>
</dbReference>
<gene>
    <name evidence="2" type="ORF">Cgig2_022445</name>
</gene>
<organism evidence="2 3">
    <name type="scientific">Carnegiea gigantea</name>
    <dbReference type="NCBI Taxonomy" id="171969"/>
    <lineage>
        <taxon>Eukaryota</taxon>
        <taxon>Viridiplantae</taxon>
        <taxon>Streptophyta</taxon>
        <taxon>Embryophyta</taxon>
        <taxon>Tracheophyta</taxon>
        <taxon>Spermatophyta</taxon>
        <taxon>Magnoliopsida</taxon>
        <taxon>eudicotyledons</taxon>
        <taxon>Gunneridae</taxon>
        <taxon>Pentapetalae</taxon>
        <taxon>Caryophyllales</taxon>
        <taxon>Cactineae</taxon>
        <taxon>Cactaceae</taxon>
        <taxon>Cactoideae</taxon>
        <taxon>Echinocereeae</taxon>
        <taxon>Carnegiea</taxon>
    </lineage>
</organism>
<dbReference type="PANTHER" id="PTHR31071">
    <property type="entry name" value="GB|AAF24581.1"/>
    <property type="match status" value="1"/>
</dbReference>
<dbReference type="InterPro" id="IPR043424">
    <property type="entry name" value="BLT-like"/>
</dbReference>
<evidence type="ECO:0000313" key="3">
    <source>
        <dbReference type="Proteomes" id="UP001153076"/>
    </source>
</evidence>
<protein>
    <submittedName>
        <fullName evidence="2">Uncharacterized protein</fullName>
    </submittedName>
</protein>
<sequence length="556" mass="62603">MPRQKTHQNPEKRTGGYCKIRKRVSSSSSSSSVVKNYRFKRAILVGKRVGSSTPVPTWKQVTMASKSPMQKLQSSEHGVKYGRESGAIGSSNANHSKGKEGFSARKLAATLWEINGLHSPHSPVCEKIDGSKMGGQKRRSSTASQKLQITEYIAGGGDTVGKSSSIEVGSHTQGENNSSIKTRLKDVNNSLIASRELVKALFRILSQDDQHPSEITLVSALRVELDRARLQVDQLMQEHRCSSTQIDALLKQFAEEKAAWKSKEKERVREAVSSMARELEIERKLRRQAERLNKKLGVQLSDSRAHFLRVTKELEGEKRAKEILEQTCNELARDMGEERVEMEKLKREREKLCQEVERERKMLQLADVLREERVQMKLTEAKYEYEEKNAALESLKTELEIYFRNQGAKQKGDHGQPDFDSKIDIVREMQPGSFRNGENEGGADEDSGGSELHSIELRMDNNNKSFKWSFVSDGPYQGESRRPSVDEVFKGRRSLSEKVQWENICLQRTTSDGIEWDFTSNNGKKQGNVNGFDKGIRVLCEGSASESPATSTGKSS</sequence>
<accession>A0A9Q1KAH5</accession>
<dbReference type="PANTHER" id="PTHR31071:SF16">
    <property type="entry name" value="MYB-LIKE PROTEIN Z ISOFORM X1"/>
    <property type="match status" value="1"/>
</dbReference>
<dbReference type="AlphaFoldDB" id="A0A9Q1KAH5"/>
<proteinExistence type="predicted"/>
<dbReference type="EMBL" id="JAKOGI010000222">
    <property type="protein sequence ID" value="KAJ8439308.1"/>
    <property type="molecule type" value="Genomic_DNA"/>
</dbReference>
<name>A0A9Q1KAH5_9CARY</name>
<reference evidence="2" key="1">
    <citation type="submission" date="2022-04" db="EMBL/GenBank/DDBJ databases">
        <title>Carnegiea gigantea Genome sequencing and assembly v2.</title>
        <authorList>
            <person name="Copetti D."/>
            <person name="Sanderson M.J."/>
            <person name="Burquez A."/>
            <person name="Wojciechowski M.F."/>
        </authorList>
    </citation>
    <scope>NUCLEOTIDE SEQUENCE</scope>
    <source>
        <strain evidence="2">SGP5-SGP5p</strain>
        <tissue evidence="2">Aerial part</tissue>
    </source>
</reference>
<keyword evidence="3" id="KW-1185">Reference proteome</keyword>
<comment type="caution">
    <text evidence="2">The sequence shown here is derived from an EMBL/GenBank/DDBJ whole genome shotgun (WGS) entry which is preliminary data.</text>
</comment>
<dbReference type="OrthoDB" id="691984at2759"/>
<evidence type="ECO:0000256" key="1">
    <source>
        <dbReference type="SAM" id="Coils"/>
    </source>
</evidence>
<keyword evidence="1" id="KW-0175">Coiled coil</keyword>